<dbReference type="OrthoDB" id="978691at2"/>
<dbReference type="RefSeq" id="WP_066401473.1">
    <property type="nucleotide sequence ID" value="NZ_CP011390.1"/>
</dbReference>
<keyword evidence="2" id="KW-1185">Reference proteome</keyword>
<evidence type="ECO:0000313" key="1">
    <source>
        <dbReference type="EMBL" id="ANE49386.1"/>
    </source>
</evidence>
<dbReference type="EMBL" id="CP011390">
    <property type="protein sequence ID" value="ANE49386.1"/>
    <property type="molecule type" value="Genomic_DNA"/>
</dbReference>
<dbReference type="Proteomes" id="UP000077177">
    <property type="component" value="Chromosome"/>
</dbReference>
<reference evidence="2" key="1">
    <citation type="submission" date="2015-01" db="EMBL/GenBank/DDBJ databases">
        <title>Flavisolibacter sp./LCS9/ whole genome sequencing.</title>
        <authorList>
            <person name="Kim M.K."/>
            <person name="Srinivasan S."/>
            <person name="Lee J.-J."/>
        </authorList>
    </citation>
    <scope>NUCLEOTIDE SEQUENCE [LARGE SCALE GENOMIC DNA]</scope>
    <source>
        <strain evidence="2">LCS9</strain>
    </source>
</reference>
<dbReference type="STRING" id="1492898.SY85_01575"/>
<organism evidence="1 2">
    <name type="scientific">Flavisolibacter tropicus</name>
    <dbReference type="NCBI Taxonomy" id="1492898"/>
    <lineage>
        <taxon>Bacteria</taxon>
        <taxon>Pseudomonadati</taxon>
        <taxon>Bacteroidota</taxon>
        <taxon>Chitinophagia</taxon>
        <taxon>Chitinophagales</taxon>
        <taxon>Chitinophagaceae</taxon>
        <taxon>Flavisolibacter</taxon>
    </lineage>
</organism>
<protein>
    <recommendedName>
        <fullName evidence="3">ABC transporter ATPase</fullName>
    </recommendedName>
</protein>
<evidence type="ECO:0008006" key="3">
    <source>
        <dbReference type="Google" id="ProtNLM"/>
    </source>
</evidence>
<evidence type="ECO:0000313" key="2">
    <source>
        <dbReference type="Proteomes" id="UP000077177"/>
    </source>
</evidence>
<dbReference type="KEGG" id="fla:SY85_01575"/>
<reference evidence="1 2" key="2">
    <citation type="journal article" date="2016" name="Int. J. Syst. Evol. Microbiol.">
        <title>Flavisolibacter tropicus sp. nov., isolated from tropical soil.</title>
        <authorList>
            <person name="Lee J.J."/>
            <person name="Kang M.S."/>
            <person name="Kim G.S."/>
            <person name="Lee C.S."/>
            <person name="Lim S."/>
            <person name="Lee J."/>
            <person name="Roh S.H."/>
            <person name="Kang H."/>
            <person name="Ha J.M."/>
            <person name="Bae S."/>
            <person name="Jung H.Y."/>
            <person name="Kim M.K."/>
        </authorList>
    </citation>
    <scope>NUCLEOTIDE SEQUENCE [LARGE SCALE GENOMIC DNA]</scope>
    <source>
        <strain evidence="1 2">LCS9</strain>
    </source>
</reference>
<dbReference type="AlphaFoldDB" id="A0A172TQW9"/>
<dbReference type="PATRIC" id="fig|1492898.3.peg.351"/>
<proteinExistence type="predicted"/>
<name>A0A172TQW9_9BACT</name>
<gene>
    <name evidence="1" type="ORF">SY85_01575</name>
</gene>
<sequence length="169" mass="19306">MNLEYKHLLPEDFSPSSRVWIYQSSRLFSLSEAFDIEDAINKFCEEWRSHGADVKAYGNLFFGQFVVLIADESQAAVSGCSTDSSVRFIKQLGEQFHVDFFDRTTLAFIIKDKVQLLPLAQFGYAADNGFINGDTLYFNNLAATKEQLENNWLIPVKDSWLARKLKTTI</sequence>
<accession>A0A172TQW9</accession>